<proteinExistence type="predicted"/>
<feature type="transmembrane region" description="Helical" evidence="2">
    <location>
        <begin position="327"/>
        <end position="349"/>
    </location>
</feature>
<protein>
    <recommendedName>
        <fullName evidence="5">Transmembrane protein</fullName>
    </recommendedName>
</protein>
<gene>
    <name evidence="3" type="ORF">F5878DRAFT_630314</name>
</gene>
<feature type="region of interest" description="Disordered" evidence="1">
    <location>
        <begin position="362"/>
        <end position="401"/>
    </location>
</feature>
<feature type="region of interest" description="Disordered" evidence="1">
    <location>
        <begin position="295"/>
        <end position="323"/>
    </location>
</feature>
<feature type="compositionally biased region" description="Polar residues" evidence="1">
    <location>
        <begin position="295"/>
        <end position="317"/>
    </location>
</feature>
<accession>A0AA38P1L0</accession>
<sequence>MKSTDVWLLLDDTQIASSFINSNAIWTKAVDSTGRWLSNSSTYVGSPGGQVVVTFQGTSIAFTGSTPSSTNSPTWFLASVDSNAQVNCTFPDAGPTQYYTQWYESPLLSDGLHTVNLSSLVVDLDYAIVTVGQTTPLGDTTTIIVDDPNTEINYQGDGWSTSDVSLIVNGGWANGPPLGNSTHRTNSVGDSFQFQFSGSSISVFGVFEGTGTGSITLDFTLDNKTTTSVLSIPPGSSPSHPETPNQRFFASNVTTGNHTLLVNVTGAVGNQTFVFDYLTYTPSFQTLASKPNFTDTDGTASSALPTPSPTAVSTEGNDSSHHSDTGAIVGGVVGGILGLVLLVVLAVLLMRRRRSLKLAPVLDSPRPHESIDTRQVQNGVSDVQFDTSNQSSTSPVSDKMRTLSYSQTWSSSYPRLHPLRYEGSTASSLPASSAPEPYTGSN</sequence>
<evidence type="ECO:0000313" key="4">
    <source>
        <dbReference type="Proteomes" id="UP001163846"/>
    </source>
</evidence>
<keyword evidence="4" id="KW-1185">Reference proteome</keyword>
<evidence type="ECO:0000313" key="3">
    <source>
        <dbReference type="EMBL" id="KAJ3834505.1"/>
    </source>
</evidence>
<organism evidence="3 4">
    <name type="scientific">Lentinula raphanica</name>
    <dbReference type="NCBI Taxonomy" id="153919"/>
    <lineage>
        <taxon>Eukaryota</taxon>
        <taxon>Fungi</taxon>
        <taxon>Dikarya</taxon>
        <taxon>Basidiomycota</taxon>
        <taxon>Agaricomycotina</taxon>
        <taxon>Agaricomycetes</taxon>
        <taxon>Agaricomycetidae</taxon>
        <taxon>Agaricales</taxon>
        <taxon>Marasmiineae</taxon>
        <taxon>Omphalotaceae</taxon>
        <taxon>Lentinula</taxon>
    </lineage>
</organism>
<evidence type="ECO:0000256" key="1">
    <source>
        <dbReference type="SAM" id="MobiDB-lite"/>
    </source>
</evidence>
<evidence type="ECO:0008006" key="5">
    <source>
        <dbReference type="Google" id="ProtNLM"/>
    </source>
</evidence>
<reference evidence="3" key="1">
    <citation type="submission" date="2022-08" db="EMBL/GenBank/DDBJ databases">
        <authorList>
            <consortium name="DOE Joint Genome Institute"/>
            <person name="Min B."/>
            <person name="Riley R."/>
            <person name="Sierra-Patev S."/>
            <person name="Naranjo-Ortiz M."/>
            <person name="Looney B."/>
            <person name="Konkel Z."/>
            <person name="Slot J.C."/>
            <person name="Sakamoto Y."/>
            <person name="Steenwyk J.L."/>
            <person name="Rokas A."/>
            <person name="Carro J."/>
            <person name="Camarero S."/>
            <person name="Ferreira P."/>
            <person name="Molpeceres G."/>
            <person name="Ruiz-Duenas F.J."/>
            <person name="Serrano A."/>
            <person name="Henrissat B."/>
            <person name="Drula E."/>
            <person name="Hughes K.W."/>
            <person name="Mata J.L."/>
            <person name="Ishikawa N.K."/>
            <person name="Vargas-Isla R."/>
            <person name="Ushijima S."/>
            <person name="Smith C.A."/>
            <person name="Ahrendt S."/>
            <person name="Andreopoulos W."/>
            <person name="He G."/>
            <person name="Labutti K."/>
            <person name="Lipzen A."/>
            <person name="Ng V."/>
            <person name="Sandor L."/>
            <person name="Barry K."/>
            <person name="Martinez A.T."/>
            <person name="Xiao Y."/>
            <person name="Gibbons J.G."/>
            <person name="Terashima K."/>
            <person name="Hibbett D.S."/>
            <person name="Grigoriev I.V."/>
        </authorList>
    </citation>
    <scope>NUCLEOTIDE SEQUENCE</scope>
    <source>
        <strain evidence="3">TFB9207</strain>
    </source>
</reference>
<keyword evidence="2" id="KW-1133">Transmembrane helix</keyword>
<keyword evidence="2" id="KW-0472">Membrane</keyword>
<comment type="caution">
    <text evidence="3">The sequence shown here is derived from an EMBL/GenBank/DDBJ whole genome shotgun (WGS) entry which is preliminary data.</text>
</comment>
<evidence type="ECO:0000256" key="2">
    <source>
        <dbReference type="SAM" id="Phobius"/>
    </source>
</evidence>
<dbReference type="AlphaFoldDB" id="A0AA38P1L0"/>
<dbReference type="Proteomes" id="UP001163846">
    <property type="component" value="Unassembled WGS sequence"/>
</dbReference>
<feature type="compositionally biased region" description="Polar residues" evidence="1">
    <location>
        <begin position="373"/>
        <end position="396"/>
    </location>
</feature>
<keyword evidence="2" id="KW-0812">Transmembrane</keyword>
<dbReference type="Gene3D" id="2.60.120.260">
    <property type="entry name" value="Galactose-binding domain-like"/>
    <property type="match status" value="2"/>
</dbReference>
<name>A0AA38P1L0_9AGAR</name>
<dbReference type="EMBL" id="MU806523">
    <property type="protein sequence ID" value="KAJ3834505.1"/>
    <property type="molecule type" value="Genomic_DNA"/>
</dbReference>